<keyword evidence="3" id="KW-1185">Reference proteome</keyword>
<dbReference type="InterPro" id="IPR036867">
    <property type="entry name" value="R3H_dom_sf"/>
</dbReference>
<proteinExistence type="predicted"/>
<accession>A0A512M2Z0</accession>
<feature type="domain" description="R3H" evidence="1">
    <location>
        <begin position="84"/>
        <end position="151"/>
    </location>
</feature>
<evidence type="ECO:0000313" key="3">
    <source>
        <dbReference type="Proteomes" id="UP000321577"/>
    </source>
</evidence>
<comment type="caution">
    <text evidence="2">The sequence shown here is derived from an EMBL/GenBank/DDBJ whole genome shotgun (WGS) entry which is preliminary data.</text>
</comment>
<reference evidence="2 3" key="1">
    <citation type="submission" date="2019-07" db="EMBL/GenBank/DDBJ databases">
        <title>Whole genome shotgun sequence of Brevifollis gellanilyticus NBRC 108608.</title>
        <authorList>
            <person name="Hosoyama A."/>
            <person name="Uohara A."/>
            <person name="Ohji S."/>
            <person name="Ichikawa N."/>
        </authorList>
    </citation>
    <scope>NUCLEOTIDE SEQUENCE [LARGE SCALE GENOMIC DNA]</scope>
    <source>
        <strain evidence="2 3">NBRC 108608</strain>
    </source>
</reference>
<gene>
    <name evidence="2" type="ORF">BGE01nite_04050</name>
</gene>
<dbReference type="Gene3D" id="3.30.300.20">
    <property type="match status" value="1"/>
</dbReference>
<dbReference type="InterPro" id="IPR001374">
    <property type="entry name" value="R3H_dom"/>
</dbReference>
<dbReference type="AlphaFoldDB" id="A0A512M2Z0"/>
<dbReference type="EMBL" id="BKAG01000002">
    <property type="protein sequence ID" value="GEP41114.1"/>
    <property type="molecule type" value="Genomic_DNA"/>
</dbReference>
<dbReference type="Gene3D" id="3.30.1370.50">
    <property type="entry name" value="R3H-like domain"/>
    <property type="match status" value="1"/>
</dbReference>
<dbReference type="InterPro" id="IPR015946">
    <property type="entry name" value="KH_dom-like_a/b"/>
</dbReference>
<evidence type="ECO:0000259" key="1">
    <source>
        <dbReference type="PROSITE" id="PS51061"/>
    </source>
</evidence>
<dbReference type="OrthoDB" id="9794483at2"/>
<dbReference type="PANTHER" id="PTHR35800">
    <property type="entry name" value="PROTEIN JAG"/>
    <property type="match status" value="1"/>
</dbReference>
<evidence type="ECO:0000313" key="2">
    <source>
        <dbReference type="EMBL" id="GEP41114.1"/>
    </source>
</evidence>
<dbReference type="RefSeq" id="WP_146848589.1">
    <property type="nucleotide sequence ID" value="NZ_BKAG01000002.1"/>
</dbReference>
<name>A0A512M2Z0_9BACT</name>
<dbReference type="GO" id="GO:0003723">
    <property type="term" value="F:RNA binding"/>
    <property type="evidence" value="ECO:0007669"/>
    <property type="project" value="InterPro"/>
</dbReference>
<dbReference type="InterPro" id="IPR039247">
    <property type="entry name" value="KhpB"/>
</dbReference>
<dbReference type="Pfam" id="PF01424">
    <property type="entry name" value="R3H"/>
    <property type="match status" value="1"/>
</dbReference>
<protein>
    <recommendedName>
        <fullName evidence="1">R3H domain-containing protein</fullName>
    </recommendedName>
</protein>
<dbReference type="PROSITE" id="PS51061">
    <property type="entry name" value="R3H"/>
    <property type="match status" value="1"/>
</dbReference>
<dbReference type="Proteomes" id="UP000321577">
    <property type="component" value="Unassembled WGS sequence"/>
</dbReference>
<dbReference type="SMART" id="SM00393">
    <property type="entry name" value="R3H"/>
    <property type="match status" value="1"/>
</dbReference>
<dbReference type="PANTHER" id="PTHR35800:SF1">
    <property type="entry name" value="RNA-BINDING PROTEIN KHPB"/>
    <property type="match status" value="1"/>
</dbReference>
<dbReference type="InterPro" id="IPR038008">
    <property type="entry name" value="Jag_KH"/>
</dbReference>
<dbReference type="CDD" id="cd02414">
    <property type="entry name" value="KH-II_Jag"/>
    <property type="match status" value="1"/>
</dbReference>
<sequence length="151" mass="17605">MTPLDHASQILDTMLGYLGFTVKIDQDEGPEGLVLMIHSEDDSQRLIGKRGSTLEDIQYLVNRVLQRHIPNSPRIRVDIDHYRSMREDQMVEHAREQGERVRATGRPEVLPPMNSYYRRIIHNVFVNDAEVQSVSLDGQARFKRIQLKRRK</sequence>
<organism evidence="2 3">
    <name type="scientific">Brevifollis gellanilyticus</name>
    <dbReference type="NCBI Taxonomy" id="748831"/>
    <lineage>
        <taxon>Bacteria</taxon>
        <taxon>Pseudomonadati</taxon>
        <taxon>Verrucomicrobiota</taxon>
        <taxon>Verrucomicrobiia</taxon>
        <taxon>Verrucomicrobiales</taxon>
        <taxon>Verrucomicrobiaceae</taxon>
    </lineage>
</organism>